<dbReference type="Proteomes" id="UP000188879">
    <property type="component" value="Unassembled WGS sequence"/>
</dbReference>
<accession>A0A1V2GVK5</accession>
<name>A0A1V2GVK5_9PROT</name>
<keyword evidence="3" id="KW-1185">Reference proteome</keyword>
<dbReference type="InterPro" id="IPR010852">
    <property type="entry name" value="ABATE"/>
</dbReference>
<dbReference type="OrthoDB" id="9808437at2"/>
<organism evidence="2 3">
    <name type="scientific">Teichococcus deserti</name>
    <dbReference type="NCBI Taxonomy" id="1817963"/>
    <lineage>
        <taxon>Bacteria</taxon>
        <taxon>Pseudomonadati</taxon>
        <taxon>Pseudomonadota</taxon>
        <taxon>Alphaproteobacteria</taxon>
        <taxon>Acetobacterales</taxon>
        <taxon>Roseomonadaceae</taxon>
        <taxon>Roseomonas</taxon>
    </lineage>
</organism>
<dbReference type="InterPro" id="IPR021005">
    <property type="entry name" value="Znf_CGNR"/>
</dbReference>
<dbReference type="EMBL" id="MLCO01000331">
    <property type="protein sequence ID" value="ONG45996.1"/>
    <property type="molecule type" value="Genomic_DNA"/>
</dbReference>
<dbReference type="SUPFAM" id="SSF160904">
    <property type="entry name" value="Jann2411-like"/>
    <property type="match status" value="1"/>
</dbReference>
<reference evidence="2 3" key="1">
    <citation type="submission" date="2016-10" db="EMBL/GenBank/DDBJ databases">
        <title>Draft Genome sequence of Roseomonas sp. strain M3.</title>
        <authorList>
            <person name="Subhash Y."/>
            <person name="Lee S."/>
        </authorList>
    </citation>
    <scope>NUCLEOTIDE SEQUENCE [LARGE SCALE GENOMIC DNA]</scope>
    <source>
        <strain evidence="2 3">M3</strain>
    </source>
</reference>
<dbReference type="PANTHER" id="PTHR35525:SF3">
    <property type="entry name" value="BLL6575 PROTEIN"/>
    <property type="match status" value="1"/>
</dbReference>
<evidence type="ECO:0000259" key="1">
    <source>
        <dbReference type="Pfam" id="PF11706"/>
    </source>
</evidence>
<dbReference type="Pfam" id="PF11706">
    <property type="entry name" value="zf-CGNR"/>
    <property type="match status" value="1"/>
</dbReference>
<dbReference type="Pfam" id="PF07336">
    <property type="entry name" value="ABATE"/>
    <property type="match status" value="1"/>
</dbReference>
<gene>
    <name evidence="2" type="ORF">BKE38_25860</name>
</gene>
<dbReference type="Gene3D" id="1.10.3300.10">
    <property type="entry name" value="Jann2411-like domain"/>
    <property type="match status" value="1"/>
</dbReference>
<evidence type="ECO:0000313" key="3">
    <source>
        <dbReference type="Proteomes" id="UP000188879"/>
    </source>
</evidence>
<proteinExistence type="predicted"/>
<dbReference type="AlphaFoldDB" id="A0A1V2GVK5"/>
<dbReference type="RefSeq" id="WP_076960150.1">
    <property type="nucleotide sequence ID" value="NZ_MLCO01000331.1"/>
</dbReference>
<dbReference type="InterPro" id="IPR023286">
    <property type="entry name" value="ABATE_dom_sf"/>
</dbReference>
<feature type="domain" description="Zinc finger CGNR" evidence="1">
    <location>
        <begin position="155"/>
        <end position="198"/>
    </location>
</feature>
<evidence type="ECO:0000313" key="2">
    <source>
        <dbReference type="EMBL" id="ONG45996.1"/>
    </source>
</evidence>
<sequence length="201" mass="21871">MTRTIASLNLRGGHPVLDLANTIAARRGGEEEDVLRAPADLLAWAGRAGAAEGGSLVALRQGFAERPAAARAALLAARDLREAVFRIFSTLGRGAEPAAIDLALVEGLANRAQRRLRRLPTGFAWDWSADPDPMALVHRLAHQAAELLIDPRLPRVRECPGHHCGWLFLDTSRGGQRRWCAEADCGVLDRVRRLRARRSAG</sequence>
<comment type="caution">
    <text evidence="2">The sequence shown here is derived from an EMBL/GenBank/DDBJ whole genome shotgun (WGS) entry which is preliminary data.</text>
</comment>
<dbReference type="PANTHER" id="PTHR35525">
    <property type="entry name" value="BLL6575 PROTEIN"/>
    <property type="match status" value="1"/>
</dbReference>
<protein>
    <recommendedName>
        <fullName evidence="1">Zinc finger CGNR domain-containing protein</fullName>
    </recommendedName>
</protein>